<dbReference type="NCBIfam" id="NF009131">
    <property type="entry name" value="PRK12484.1"/>
    <property type="match status" value="1"/>
</dbReference>
<protein>
    <recommendedName>
        <fullName evidence="3 9">Nicotinate phosphoribosyltransferase</fullName>
        <ecNumber evidence="3 9">6.3.4.21</ecNumber>
    </recommendedName>
</protein>
<dbReference type="PIRSF" id="PIRSF000484">
    <property type="entry name" value="NAPRT"/>
    <property type="match status" value="1"/>
</dbReference>
<evidence type="ECO:0000256" key="3">
    <source>
        <dbReference type="ARBA" id="ARBA00013236"/>
    </source>
</evidence>
<evidence type="ECO:0000256" key="6">
    <source>
        <dbReference type="ARBA" id="ARBA00022642"/>
    </source>
</evidence>
<keyword evidence="6 9" id="KW-0662">Pyridine nucleotide biosynthesis</keyword>
<dbReference type="InterPro" id="IPR040727">
    <property type="entry name" value="NAPRTase_N"/>
</dbReference>
<organism evidence="12 13">
    <name type="scientific">Roseisolibacter agri</name>
    <dbReference type="NCBI Taxonomy" id="2014610"/>
    <lineage>
        <taxon>Bacteria</taxon>
        <taxon>Pseudomonadati</taxon>
        <taxon>Gemmatimonadota</taxon>
        <taxon>Gemmatimonadia</taxon>
        <taxon>Gemmatimonadales</taxon>
        <taxon>Gemmatimonadaceae</taxon>
        <taxon>Roseisolibacter</taxon>
    </lineage>
</organism>
<dbReference type="Pfam" id="PF17767">
    <property type="entry name" value="NAPRTase_N"/>
    <property type="match status" value="1"/>
</dbReference>
<evidence type="ECO:0000313" key="12">
    <source>
        <dbReference type="EMBL" id="GLC27852.1"/>
    </source>
</evidence>
<comment type="PTM">
    <text evidence="9">Transiently phosphorylated on a His residue during the reaction cycle. Phosphorylation strongly increases the affinity for substrates and increases the rate of nicotinate D-ribonucleotide production. Dephosphorylation regenerates the low-affinity form of the enzyme, leading to product release.</text>
</comment>
<dbReference type="GO" id="GO:0005829">
    <property type="term" value="C:cytosol"/>
    <property type="evidence" value="ECO:0007669"/>
    <property type="project" value="TreeGrafter"/>
</dbReference>
<proteinExistence type="inferred from homology"/>
<gene>
    <name evidence="12" type="ORF">rosag_43650</name>
</gene>
<keyword evidence="13" id="KW-1185">Reference proteome</keyword>
<evidence type="ECO:0000256" key="4">
    <source>
        <dbReference type="ARBA" id="ARBA00022553"/>
    </source>
</evidence>
<dbReference type="SUPFAM" id="SSF54675">
    <property type="entry name" value="Nicotinate/Quinolinate PRTase N-terminal domain-like"/>
    <property type="match status" value="1"/>
</dbReference>
<dbReference type="PANTHER" id="PTHR11098:SF1">
    <property type="entry name" value="NICOTINATE PHOSPHORIBOSYLTRANSFERASE"/>
    <property type="match status" value="1"/>
</dbReference>
<dbReference type="Proteomes" id="UP001161325">
    <property type="component" value="Unassembled WGS sequence"/>
</dbReference>
<evidence type="ECO:0000256" key="8">
    <source>
        <dbReference type="ARBA" id="ARBA00048668"/>
    </source>
</evidence>
<evidence type="ECO:0000256" key="5">
    <source>
        <dbReference type="ARBA" id="ARBA00022598"/>
    </source>
</evidence>
<keyword evidence="12" id="KW-0328">Glycosyltransferase</keyword>
<dbReference type="InterPro" id="IPR036068">
    <property type="entry name" value="Nicotinate_pribotase-like_C"/>
</dbReference>
<comment type="function">
    <text evidence="9">Catalyzes the first step in the biosynthesis of NAD from nicotinic acid, the ATP-dependent synthesis of beta-nicotinate D-ribonucleotide from nicotinate and 5-phospho-D-ribose 1-phosphate.</text>
</comment>
<reference evidence="12" key="1">
    <citation type="submission" date="2022-08" db="EMBL/GenBank/DDBJ databases">
        <title>Draft genome sequencing of Roseisolibacter agri AW1220.</title>
        <authorList>
            <person name="Tobiishi Y."/>
            <person name="Tonouchi A."/>
        </authorList>
    </citation>
    <scope>NUCLEOTIDE SEQUENCE</scope>
    <source>
        <strain evidence="12">AW1220</strain>
    </source>
</reference>
<dbReference type="SUPFAM" id="SSF51690">
    <property type="entry name" value="Nicotinate/Quinolinate PRTase C-terminal domain-like"/>
    <property type="match status" value="1"/>
</dbReference>
<feature type="domain" description="Nicotinate phosphoribosyltransferase N-terminal" evidence="10">
    <location>
        <begin position="16"/>
        <end position="145"/>
    </location>
</feature>
<dbReference type="NCBIfam" id="TIGR01513">
    <property type="entry name" value="NAPRTase_put"/>
    <property type="match status" value="1"/>
</dbReference>
<dbReference type="GO" id="GO:0004516">
    <property type="term" value="F:nicotinate phosphoribosyltransferase activity"/>
    <property type="evidence" value="ECO:0007669"/>
    <property type="project" value="UniProtKB-UniRule"/>
</dbReference>
<dbReference type="Gene3D" id="3.20.20.70">
    <property type="entry name" value="Aldolase class I"/>
    <property type="match status" value="1"/>
</dbReference>
<comment type="caution">
    <text evidence="12">The sequence shown here is derived from an EMBL/GenBank/DDBJ whole genome shotgun (WGS) entry which is preliminary data.</text>
</comment>
<dbReference type="InterPro" id="IPR006405">
    <property type="entry name" value="Nic_PRibTrfase_pncB"/>
</dbReference>
<dbReference type="NCBIfam" id="NF006695">
    <property type="entry name" value="PRK09243.1-2"/>
    <property type="match status" value="1"/>
</dbReference>
<evidence type="ECO:0000256" key="2">
    <source>
        <dbReference type="ARBA" id="ARBA00010897"/>
    </source>
</evidence>
<keyword evidence="7 9" id="KW-0808">Transferase</keyword>
<dbReference type="InterPro" id="IPR013785">
    <property type="entry name" value="Aldolase_TIM"/>
</dbReference>
<evidence type="ECO:0000259" key="11">
    <source>
        <dbReference type="Pfam" id="PF17956"/>
    </source>
</evidence>
<evidence type="ECO:0000256" key="7">
    <source>
        <dbReference type="ARBA" id="ARBA00022679"/>
    </source>
</evidence>
<dbReference type="InterPro" id="IPR007229">
    <property type="entry name" value="Nic_PRibTrfase-Fam"/>
</dbReference>
<dbReference type="Pfam" id="PF17956">
    <property type="entry name" value="NAPRTase_C"/>
    <property type="match status" value="1"/>
</dbReference>
<evidence type="ECO:0000256" key="1">
    <source>
        <dbReference type="ARBA" id="ARBA00004952"/>
    </source>
</evidence>
<dbReference type="EC" id="6.3.4.21" evidence="3 9"/>
<accession>A0AA37V4E9</accession>
<comment type="similarity">
    <text evidence="2 9">Belongs to the NAPRTase family.</text>
</comment>
<evidence type="ECO:0000256" key="9">
    <source>
        <dbReference type="RuleBase" id="RU365100"/>
    </source>
</evidence>
<dbReference type="Gene3D" id="3.20.140.10">
    <property type="entry name" value="nicotinate phosphoribosyltransferase"/>
    <property type="match status" value="1"/>
</dbReference>
<dbReference type="GO" id="GO:0034355">
    <property type="term" value="P:NAD+ biosynthetic process via the salvage pathway"/>
    <property type="evidence" value="ECO:0007669"/>
    <property type="project" value="UniProtKB-ARBA"/>
</dbReference>
<sequence length="502" mass="53976">MTTPPLPGADPAHSALLTDLYQLTMALGYWRSGRAEREAAFHLYFRTAPFGGGYAVACGIEPALAYLEALRFDDADLTYLASLHGADGTTLFPPDFLDALSKLRLTLDVDVVPEGTVVFPTEPLVRVRGPLLQAQLVETALLVHVGFPTLVATKAARLCLAAGGDPVVEFGLRRAQGPDGGLSATRASYVGGCAATSHVLAGQRFGIPVRGTHAHSWVMAFDDERQAFDAYARALPNNVVLLVDTYDTLDGVRNAITTGLRLRAEGHRLDAIRLDSGDLAYLSRQARRMLDEAGLTDVAIMATNDLDETVITSLKQQGAPITIWGVGTRLATAYDQPALGAVYKLTAMRDDAGAWSPRVKVSEQAAKTTIPGLLQVRRYRVQDGDPGEVGQFAADMLVDEHAPPPDGDTVMVDPLDPTRRRRFAAGTPWEPLLVPALQAGKRVRDAESLDAARVRARSQLAGFHGGIKRLVNPHRHPVGLELGLHERRTALVMEMRGAPGAA</sequence>
<dbReference type="AlphaFoldDB" id="A0AA37V4E9"/>
<comment type="catalytic activity">
    <reaction evidence="8 9">
        <text>5-phospho-alpha-D-ribose 1-diphosphate + nicotinate + ATP + H2O = nicotinate beta-D-ribonucleotide + ADP + phosphate + diphosphate</text>
        <dbReference type="Rhea" id="RHEA:36163"/>
        <dbReference type="ChEBI" id="CHEBI:15377"/>
        <dbReference type="ChEBI" id="CHEBI:30616"/>
        <dbReference type="ChEBI" id="CHEBI:32544"/>
        <dbReference type="ChEBI" id="CHEBI:33019"/>
        <dbReference type="ChEBI" id="CHEBI:43474"/>
        <dbReference type="ChEBI" id="CHEBI:57502"/>
        <dbReference type="ChEBI" id="CHEBI:58017"/>
        <dbReference type="ChEBI" id="CHEBI:456216"/>
        <dbReference type="EC" id="6.3.4.21"/>
    </reaction>
</comment>
<dbReference type="EMBL" id="BRXS01000007">
    <property type="protein sequence ID" value="GLC27852.1"/>
    <property type="molecule type" value="Genomic_DNA"/>
</dbReference>
<dbReference type="RefSeq" id="WP_284352282.1">
    <property type="nucleotide sequence ID" value="NZ_BRXS01000007.1"/>
</dbReference>
<dbReference type="GO" id="GO:0047280">
    <property type="term" value="F:nicotinamide phosphoribosyltransferase activity"/>
    <property type="evidence" value="ECO:0007669"/>
    <property type="project" value="UniProtKB-ARBA"/>
</dbReference>
<dbReference type="FunFam" id="3.20.20.70:FF:000076">
    <property type="entry name" value="Nicotinate phosphoribosyltransferase"/>
    <property type="match status" value="1"/>
</dbReference>
<comment type="pathway">
    <text evidence="1 9">Cofactor biosynthesis; NAD(+) biosynthesis; nicotinate D-ribonucleotide from nicotinate: step 1/1.</text>
</comment>
<name>A0AA37V4E9_9BACT</name>
<evidence type="ECO:0000313" key="13">
    <source>
        <dbReference type="Proteomes" id="UP001161325"/>
    </source>
</evidence>
<keyword evidence="4" id="KW-0597">Phosphoprotein</keyword>
<keyword evidence="5 9" id="KW-0436">Ligase</keyword>
<dbReference type="PANTHER" id="PTHR11098">
    <property type="entry name" value="NICOTINATE PHOSPHORIBOSYLTRANSFERASE"/>
    <property type="match status" value="1"/>
</dbReference>
<feature type="domain" description="Nicotinate phosphoribosyltransferase C-terminal" evidence="11">
    <location>
        <begin position="390"/>
        <end position="485"/>
    </location>
</feature>
<dbReference type="CDD" id="cd01570">
    <property type="entry name" value="NAPRTase_A"/>
    <property type="match status" value="1"/>
</dbReference>
<evidence type="ECO:0000259" key="10">
    <source>
        <dbReference type="Pfam" id="PF17767"/>
    </source>
</evidence>
<dbReference type="InterPro" id="IPR041619">
    <property type="entry name" value="NAPRTase_C"/>
</dbReference>